<dbReference type="EMBL" id="ADKM02000122">
    <property type="protein sequence ID" value="EGC01710.1"/>
    <property type="molecule type" value="Genomic_DNA"/>
</dbReference>
<dbReference type="AlphaFoldDB" id="E9SG14"/>
<dbReference type="Proteomes" id="UP000004259">
    <property type="component" value="Unassembled WGS sequence"/>
</dbReference>
<organism evidence="1 2">
    <name type="scientific">Ruminococcus albus 8</name>
    <dbReference type="NCBI Taxonomy" id="246199"/>
    <lineage>
        <taxon>Bacteria</taxon>
        <taxon>Bacillati</taxon>
        <taxon>Bacillota</taxon>
        <taxon>Clostridia</taxon>
        <taxon>Eubacteriales</taxon>
        <taxon>Oscillospiraceae</taxon>
        <taxon>Ruminococcus</taxon>
    </lineage>
</organism>
<gene>
    <name evidence="1" type="ORF">CUS_7735</name>
</gene>
<proteinExistence type="predicted"/>
<keyword evidence="2" id="KW-1185">Reference proteome</keyword>
<comment type="caution">
    <text evidence="1">The sequence shown here is derived from an EMBL/GenBank/DDBJ whole genome shotgun (WGS) entry which is preliminary data.</text>
</comment>
<dbReference type="RefSeq" id="WP_002851950.1">
    <property type="nucleotide sequence ID" value="NZ_ADKM02000122.1"/>
</dbReference>
<protein>
    <submittedName>
        <fullName evidence="1">Uncharacterized protein</fullName>
    </submittedName>
</protein>
<accession>E9SG14</accession>
<evidence type="ECO:0000313" key="2">
    <source>
        <dbReference type="Proteomes" id="UP000004259"/>
    </source>
</evidence>
<name>E9SG14_RUMAL</name>
<sequence length="41" mass="4723">MAIDNADVIDATAYEGKKLILQLYDHLEFDDEIIKDHMFPA</sequence>
<reference evidence="1 2" key="1">
    <citation type="submission" date="2011-02" db="EMBL/GenBank/DDBJ databases">
        <authorList>
            <person name="Nelson K.E."/>
            <person name="Sutton G."/>
            <person name="Torralba M."/>
            <person name="Durkin S."/>
            <person name="Harkins D."/>
            <person name="Montgomery R."/>
            <person name="Ziemer C."/>
            <person name="Klaassens E."/>
            <person name="Ocuiv P."/>
            <person name="Morrison M."/>
        </authorList>
    </citation>
    <scope>NUCLEOTIDE SEQUENCE [LARGE SCALE GENOMIC DNA]</scope>
    <source>
        <strain evidence="1 2">8</strain>
    </source>
</reference>
<evidence type="ECO:0000313" key="1">
    <source>
        <dbReference type="EMBL" id="EGC01710.1"/>
    </source>
</evidence>